<dbReference type="Proteomes" id="UP000593565">
    <property type="component" value="Unassembled WGS sequence"/>
</dbReference>
<sequence>MNLFGANMSEDNLTEQLKQFITSHGGGLVVNCESMYSMMYNMHGRLERLEAEIAGRDAAESQPDEKSSRLIEEQKAALELLSSGTELLSLSTSDRSGRVVDSEEGVSKSLVQDLVDKNQELKEEIYSLKKEVETLKNQLSQVMLSQQDHPVSVSERALHQIAGQTQSQVSREVEHVPETLEALTDVGELHEKHESLEARMERLEGEYEYAPNVNNSS</sequence>
<gene>
    <name evidence="2" type="ORF">AMELA_G00072780</name>
</gene>
<accession>A0A7J6AY41</accession>
<feature type="coiled-coil region" evidence="1">
    <location>
        <begin position="111"/>
        <end position="138"/>
    </location>
</feature>
<dbReference type="EMBL" id="JAAGNN010000006">
    <property type="protein sequence ID" value="KAF4087620.1"/>
    <property type="molecule type" value="Genomic_DNA"/>
</dbReference>
<comment type="caution">
    <text evidence="2">The sequence shown here is derived from an EMBL/GenBank/DDBJ whole genome shotgun (WGS) entry which is preliminary data.</text>
</comment>
<evidence type="ECO:0000313" key="2">
    <source>
        <dbReference type="EMBL" id="KAF4087620.1"/>
    </source>
</evidence>
<dbReference type="AlphaFoldDB" id="A0A7J6AY41"/>
<protein>
    <submittedName>
        <fullName evidence="2">Uncharacterized protein</fullName>
    </submittedName>
</protein>
<reference evidence="2 3" key="1">
    <citation type="submission" date="2020-02" db="EMBL/GenBank/DDBJ databases">
        <title>A chromosome-scale genome assembly of the black bullhead catfish (Ameiurus melas).</title>
        <authorList>
            <person name="Wen M."/>
            <person name="Zham M."/>
            <person name="Cabau C."/>
            <person name="Klopp C."/>
            <person name="Donnadieu C."/>
            <person name="Roques C."/>
            <person name="Bouchez O."/>
            <person name="Lampietro C."/>
            <person name="Jouanno E."/>
            <person name="Herpin A."/>
            <person name="Louis A."/>
            <person name="Berthelot C."/>
            <person name="Parey E."/>
            <person name="Roest-Crollius H."/>
            <person name="Braasch I."/>
            <person name="Postlethwait J."/>
            <person name="Robinson-Rechavi M."/>
            <person name="Echchiki A."/>
            <person name="Begum T."/>
            <person name="Montfort J."/>
            <person name="Schartl M."/>
            <person name="Bobe J."/>
            <person name="Guiguen Y."/>
        </authorList>
    </citation>
    <scope>NUCLEOTIDE SEQUENCE [LARGE SCALE GENOMIC DNA]</scope>
    <source>
        <strain evidence="2">M_S1</strain>
        <tissue evidence="2">Blood</tissue>
    </source>
</reference>
<evidence type="ECO:0000313" key="3">
    <source>
        <dbReference type="Proteomes" id="UP000593565"/>
    </source>
</evidence>
<keyword evidence="1" id="KW-0175">Coiled coil</keyword>
<keyword evidence="3" id="KW-1185">Reference proteome</keyword>
<organism evidence="2 3">
    <name type="scientific">Ameiurus melas</name>
    <name type="common">Black bullhead</name>
    <name type="synonym">Silurus melas</name>
    <dbReference type="NCBI Taxonomy" id="219545"/>
    <lineage>
        <taxon>Eukaryota</taxon>
        <taxon>Metazoa</taxon>
        <taxon>Chordata</taxon>
        <taxon>Craniata</taxon>
        <taxon>Vertebrata</taxon>
        <taxon>Euteleostomi</taxon>
        <taxon>Actinopterygii</taxon>
        <taxon>Neopterygii</taxon>
        <taxon>Teleostei</taxon>
        <taxon>Ostariophysi</taxon>
        <taxon>Siluriformes</taxon>
        <taxon>Ictaluridae</taxon>
        <taxon>Ameiurus</taxon>
    </lineage>
</organism>
<name>A0A7J6AY41_AMEME</name>
<evidence type="ECO:0000256" key="1">
    <source>
        <dbReference type="SAM" id="Coils"/>
    </source>
</evidence>
<proteinExistence type="predicted"/>